<dbReference type="PANTHER" id="PTHR21624:SF1">
    <property type="entry name" value="ALKYLGLYCEROL MONOOXYGENASE"/>
    <property type="match status" value="1"/>
</dbReference>
<dbReference type="Pfam" id="PF04116">
    <property type="entry name" value="FA_hydroxylase"/>
    <property type="match status" value="1"/>
</dbReference>
<keyword evidence="9 16" id="KW-0472">Membrane</keyword>
<comment type="function">
    <text evidence="10">Glyceryl-ether monooxygenase that cleaves the O-alkyl bond of ether lipids. Ether lipids are essential components of brain membranes.</text>
</comment>
<evidence type="ECO:0000259" key="18">
    <source>
        <dbReference type="Pfam" id="PF24858"/>
    </source>
</evidence>
<name>A0A669CV26_ORENI</name>
<evidence type="ECO:0000256" key="3">
    <source>
        <dbReference type="ARBA" id="ARBA00022692"/>
    </source>
</evidence>
<evidence type="ECO:0000259" key="17">
    <source>
        <dbReference type="Pfam" id="PF04116"/>
    </source>
</evidence>
<keyword evidence="3 16" id="KW-0812">Transmembrane</keyword>
<protein>
    <recommendedName>
        <fullName evidence="13">Alkylglycerol monooxygenase</fullName>
        <ecNumber evidence="12">1.14.16.5</ecNumber>
    </recommendedName>
    <alternativeName>
        <fullName evidence="14">Transmembrane protein 195</fullName>
    </alternativeName>
</protein>
<dbReference type="InterPro" id="IPR056853">
    <property type="entry name" value="AGMP_C"/>
</dbReference>
<keyword evidence="20" id="KW-1185">Reference proteome</keyword>
<evidence type="ECO:0000256" key="11">
    <source>
        <dbReference type="ARBA" id="ARBA00038190"/>
    </source>
</evidence>
<dbReference type="OMA" id="FMPTGWR"/>
<dbReference type="GO" id="GO:0006643">
    <property type="term" value="P:membrane lipid metabolic process"/>
    <property type="evidence" value="ECO:0007669"/>
    <property type="project" value="TreeGrafter"/>
</dbReference>
<organism evidence="19 20">
    <name type="scientific">Oreochromis niloticus</name>
    <name type="common">Nile tilapia</name>
    <name type="synonym">Tilapia nilotica</name>
    <dbReference type="NCBI Taxonomy" id="8128"/>
    <lineage>
        <taxon>Eukaryota</taxon>
        <taxon>Metazoa</taxon>
        <taxon>Chordata</taxon>
        <taxon>Craniata</taxon>
        <taxon>Vertebrata</taxon>
        <taxon>Euteleostomi</taxon>
        <taxon>Actinopterygii</taxon>
        <taxon>Neopterygii</taxon>
        <taxon>Teleostei</taxon>
        <taxon>Neoteleostei</taxon>
        <taxon>Acanthomorphata</taxon>
        <taxon>Ovalentaria</taxon>
        <taxon>Cichlomorphae</taxon>
        <taxon>Cichliformes</taxon>
        <taxon>Cichlidae</taxon>
        <taxon>African cichlids</taxon>
        <taxon>Pseudocrenilabrinae</taxon>
        <taxon>Oreochromini</taxon>
        <taxon>Oreochromis</taxon>
    </lineage>
</organism>
<evidence type="ECO:0000256" key="6">
    <source>
        <dbReference type="ARBA" id="ARBA00023002"/>
    </source>
</evidence>
<dbReference type="GO" id="GO:0005506">
    <property type="term" value="F:iron ion binding"/>
    <property type="evidence" value="ECO:0007669"/>
    <property type="project" value="InterPro"/>
</dbReference>
<evidence type="ECO:0000313" key="19">
    <source>
        <dbReference type="Ensembl" id="ENSONIP00000051936.1"/>
    </source>
</evidence>
<evidence type="ECO:0000256" key="4">
    <source>
        <dbReference type="ARBA" id="ARBA00022824"/>
    </source>
</evidence>
<dbReference type="GO" id="GO:0050479">
    <property type="term" value="F:glyceryl-ether monooxygenase activity"/>
    <property type="evidence" value="ECO:0007669"/>
    <property type="project" value="UniProtKB-EC"/>
</dbReference>
<dbReference type="EC" id="1.14.16.5" evidence="12"/>
<evidence type="ECO:0000256" key="2">
    <source>
        <dbReference type="ARBA" id="ARBA00004477"/>
    </source>
</evidence>
<feature type="domain" description="Alkylglycerol monooxygenase C-terminal" evidence="18">
    <location>
        <begin position="335"/>
        <end position="401"/>
    </location>
</feature>
<proteinExistence type="inferred from homology"/>
<reference evidence="20" key="1">
    <citation type="submission" date="2012-01" db="EMBL/GenBank/DDBJ databases">
        <title>The Genome Sequence of Oreochromis niloticus (Nile Tilapia).</title>
        <authorList>
            <consortium name="Broad Institute Genome Assembly Team"/>
            <consortium name="Broad Institute Sequencing Platform"/>
            <person name="Di Palma F."/>
            <person name="Johnson J."/>
            <person name="Lander E.S."/>
            <person name="Lindblad-Toh K."/>
        </authorList>
    </citation>
    <scope>NUCLEOTIDE SEQUENCE [LARGE SCALE GENOMIC DNA]</scope>
</reference>
<keyword evidence="8" id="KW-0443">Lipid metabolism</keyword>
<keyword evidence="5 16" id="KW-1133">Transmembrane helix</keyword>
<dbReference type="GO" id="GO:0008610">
    <property type="term" value="P:lipid biosynthetic process"/>
    <property type="evidence" value="ECO:0007669"/>
    <property type="project" value="InterPro"/>
</dbReference>
<evidence type="ECO:0000256" key="8">
    <source>
        <dbReference type="ARBA" id="ARBA00023098"/>
    </source>
</evidence>
<keyword evidence="4" id="KW-0256">Endoplasmic reticulum</keyword>
<dbReference type="InterPro" id="IPR006694">
    <property type="entry name" value="Fatty_acid_hydroxylase"/>
</dbReference>
<keyword evidence="6" id="KW-0560">Oxidoreductase</keyword>
<feature type="domain" description="Fatty acid hydroxylase" evidence="17">
    <location>
        <begin position="113"/>
        <end position="243"/>
    </location>
</feature>
<dbReference type="InterPro" id="IPR051689">
    <property type="entry name" value="Sterol_desaturase/TMEM195"/>
</dbReference>
<keyword evidence="7" id="KW-0408">Iron</keyword>
<comment type="similarity">
    <text evidence="11">Belongs to the sterol desaturase family. TMEM195 subfamily.</text>
</comment>
<gene>
    <name evidence="19" type="primary">AGMO</name>
    <name evidence="19" type="synonym">agmo</name>
</gene>
<dbReference type="Pfam" id="PF24858">
    <property type="entry name" value="AGMP_C"/>
    <property type="match status" value="1"/>
</dbReference>
<evidence type="ECO:0000256" key="5">
    <source>
        <dbReference type="ARBA" id="ARBA00022989"/>
    </source>
</evidence>
<dbReference type="PANTHER" id="PTHR21624">
    <property type="entry name" value="STEROL DESATURASE-RELATED PROTEIN"/>
    <property type="match status" value="1"/>
</dbReference>
<feature type="transmembrane region" description="Helical" evidence="16">
    <location>
        <begin position="165"/>
        <end position="190"/>
    </location>
</feature>
<evidence type="ECO:0000256" key="13">
    <source>
        <dbReference type="ARBA" id="ARBA00040992"/>
    </source>
</evidence>
<dbReference type="GO" id="GO:0005789">
    <property type="term" value="C:endoplasmic reticulum membrane"/>
    <property type="evidence" value="ECO:0007669"/>
    <property type="project" value="UniProtKB-SubCell"/>
</dbReference>
<evidence type="ECO:0000313" key="20">
    <source>
        <dbReference type="Proteomes" id="UP000005207"/>
    </source>
</evidence>
<sequence>MEYDSVSRGARAMFFMLTPNESSFEKVEDVPQYVQQATPFFVGLMVLELVVGFLKTGAPVITISDGITSLSAGMVSRLPLLLMRGCELSAYMHVWNHYRLVELPWDSAWTWWFTFLGVDFCYYWVHRFAHEVAVLWAAHQVHHSSEYYNLTTALRQSVTQPFTSWVFYLPMALAVPPSIFAVHIQLNLLYQFWIHTELIRDLGPLEWILNTPKHHRVHHGRNLYCIDKNYGGILIIWDRLFGTFAQEADKVVYGLVFPIKRFEILYVQLHYYLYLWKKSKTYKTISNKLSTFLNGPSWKPGKRRLGDHNDNPKVCIISKDKMPTCFISHHFDRHNTQILSQLTILGMTGYVLLTLTSLGFLIDQRPSSAVLELFRCVVMMTLLRYNYMKPLAPSLAVPTEVSATVVCGVEIVSMTKIVSMT</sequence>
<comment type="catalytic activity">
    <reaction evidence="15">
        <text>1-O-(1,2-saturated-alkyl)-sn-glycerol + (6R)-L-erythro-5,6,7,8-tetrahydrobiopterin + O2 = a 1-(1-hydroxyalkyl)-sn-glycerol + (6R)-L-erythro-6,7-dihydrobiopterin + H2O</text>
        <dbReference type="Rhea" id="RHEA:36255"/>
        <dbReference type="ChEBI" id="CHEBI:15377"/>
        <dbReference type="ChEBI" id="CHEBI:15379"/>
        <dbReference type="ChEBI" id="CHEBI:43120"/>
        <dbReference type="ChEBI" id="CHEBI:59560"/>
        <dbReference type="ChEBI" id="CHEBI:73418"/>
        <dbReference type="ChEBI" id="CHEBI:83957"/>
        <dbReference type="EC" id="1.14.16.5"/>
    </reaction>
</comment>
<reference evidence="19" key="2">
    <citation type="submission" date="2025-08" db="UniProtKB">
        <authorList>
            <consortium name="Ensembl"/>
        </authorList>
    </citation>
    <scope>IDENTIFICATION</scope>
</reference>
<evidence type="ECO:0000256" key="1">
    <source>
        <dbReference type="ARBA" id="ARBA00001962"/>
    </source>
</evidence>
<dbReference type="Proteomes" id="UP000005207">
    <property type="component" value="Linkage group LG11"/>
</dbReference>
<evidence type="ECO:0000256" key="10">
    <source>
        <dbReference type="ARBA" id="ARBA00037122"/>
    </source>
</evidence>
<evidence type="ECO:0000256" key="12">
    <source>
        <dbReference type="ARBA" id="ARBA00039026"/>
    </source>
</evidence>
<evidence type="ECO:0000256" key="14">
    <source>
        <dbReference type="ARBA" id="ARBA00041444"/>
    </source>
</evidence>
<dbReference type="AlphaFoldDB" id="A0A669CV26"/>
<evidence type="ECO:0000256" key="9">
    <source>
        <dbReference type="ARBA" id="ARBA00023136"/>
    </source>
</evidence>
<evidence type="ECO:0000256" key="15">
    <source>
        <dbReference type="ARBA" id="ARBA00047556"/>
    </source>
</evidence>
<comment type="subcellular location">
    <subcellularLocation>
        <location evidence="2">Endoplasmic reticulum membrane</location>
        <topology evidence="2">Multi-pass membrane protein</topology>
    </subcellularLocation>
</comment>
<evidence type="ECO:0000256" key="16">
    <source>
        <dbReference type="SAM" id="Phobius"/>
    </source>
</evidence>
<accession>A0A669CV26</accession>
<evidence type="ECO:0000256" key="7">
    <source>
        <dbReference type="ARBA" id="ARBA00023004"/>
    </source>
</evidence>
<comment type="cofactor">
    <cofactor evidence="1">
        <name>Fe cation</name>
        <dbReference type="ChEBI" id="CHEBI:24875"/>
    </cofactor>
</comment>
<dbReference type="GeneTree" id="ENSGT00440000033807"/>
<reference evidence="19" key="3">
    <citation type="submission" date="2025-09" db="UniProtKB">
        <authorList>
            <consortium name="Ensembl"/>
        </authorList>
    </citation>
    <scope>IDENTIFICATION</scope>
</reference>
<dbReference type="Ensembl" id="ENSONIT00000054693.1">
    <property type="protein sequence ID" value="ENSONIP00000051936.1"/>
    <property type="gene ID" value="ENSONIG00000006572.2"/>
</dbReference>